<evidence type="ECO:0000256" key="1">
    <source>
        <dbReference type="SAM" id="SignalP"/>
    </source>
</evidence>
<protein>
    <submittedName>
        <fullName evidence="2">Uncharacterized protein</fullName>
    </submittedName>
</protein>
<organism evidence="2 3">
    <name type="scientific">Oceanobacillus polygoni</name>
    <dbReference type="NCBI Taxonomy" id="1235259"/>
    <lineage>
        <taxon>Bacteria</taxon>
        <taxon>Bacillati</taxon>
        <taxon>Bacillota</taxon>
        <taxon>Bacilli</taxon>
        <taxon>Bacillales</taxon>
        <taxon>Bacillaceae</taxon>
        <taxon>Oceanobacillus</taxon>
    </lineage>
</organism>
<keyword evidence="1" id="KW-0732">Signal</keyword>
<feature type="chain" id="PRO_5040845016" evidence="1">
    <location>
        <begin position="23"/>
        <end position="128"/>
    </location>
</feature>
<dbReference type="Proteomes" id="UP001138793">
    <property type="component" value="Unassembled WGS sequence"/>
</dbReference>
<evidence type="ECO:0000313" key="2">
    <source>
        <dbReference type="EMBL" id="MBP2076612.1"/>
    </source>
</evidence>
<comment type="caution">
    <text evidence="2">The sequence shown here is derived from an EMBL/GenBank/DDBJ whole genome shotgun (WGS) entry which is preliminary data.</text>
</comment>
<feature type="signal peptide" evidence="1">
    <location>
        <begin position="1"/>
        <end position="22"/>
    </location>
</feature>
<keyword evidence="3" id="KW-1185">Reference proteome</keyword>
<dbReference type="RefSeq" id="WP_149474568.1">
    <property type="nucleotide sequence ID" value="NZ_JAGGMB010000002.1"/>
</dbReference>
<dbReference type="EMBL" id="JAGGMB010000002">
    <property type="protein sequence ID" value="MBP2076612.1"/>
    <property type="molecule type" value="Genomic_DNA"/>
</dbReference>
<proteinExistence type="predicted"/>
<accession>A0A9X0YRF9</accession>
<dbReference type="AlphaFoldDB" id="A0A9X0YRF9"/>
<evidence type="ECO:0000313" key="3">
    <source>
        <dbReference type="Proteomes" id="UP001138793"/>
    </source>
</evidence>
<reference evidence="2" key="1">
    <citation type="submission" date="2021-03" db="EMBL/GenBank/DDBJ databases">
        <title>Genomic Encyclopedia of Type Strains, Phase IV (KMG-IV): sequencing the most valuable type-strain genomes for metagenomic binning, comparative biology and taxonomic classification.</title>
        <authorList>
            <person name="Goeker M."/>
        </authorList>
    </citation>
    <scope>NUCLEOTIDE SEQUENCE</scope>
    <source>
        <strain evidence="2">DSM 107338</strain>
    </source>
</reference>
<gene>
    <name evidence="2" type="ORF">J2Z64_000824</name>
</gene>
<dbReference type="OrthoDB" id="2719060at2"/>
<sequence length="128" mass="14389">MRYVVLTIMLILLVACGNDNQAAENNTSVVFQNIDVVTEGNEFVLTGEVMATEGEFFYVIEQGEEKISAEKRIPIDQDTGDWEDFEIKEKLSDAVIESNDPPIIMLYGKNNDDGIVNPNYIPVDLKKE</sequence>
<name>A0A9X0YRF9_9BACI</name>
<dbReference type="PROSITE" id="PS51257">
    <property type="entry name" value="PROKAR_LIPOPROTEIN"/>
    <property type="match status" value="1"/>
</dbReference>